<protein>
    <submittedName>
        <fullName evidence="1">Uncharacterized protein</fullName>
    </submittedName>
</protein>
<gene>
    <name evidence="1" type="ORF">Pint_16414</name>
</gene>
<comment type="caution">
    <text evidence="1">The sequence shown here is derived from an EMBL/GenBank/DDBJ whole genome shotgun (WGS) entry which is preliminary data.</text>
</comment>
<dbReference type="EMBL" id="CM047737">
    <property type="protein sequence ID" value="KAJ0048259.1"/>
    <property type="molecule type" value="Genomic_DNA"/>
</dbReference>
<sequence>MILLRLAFISYIWTLNYLRYGDSKQCLVSRRRSQNIASGSLKDFKILTILQEKVLCRVCFEADISVVLLPCRHHILCSTCCDKCKKCPICRVTIEERLPVYDV</sequence>
<accession>A0ACC0ZCD9</accession>
<proteinExistence type="predicted"/>
<organism evidence="1 2">
    <name type="scientific">Pistacia integerrima</name>
    <dbReference type="NCBI Taxonomy" id="434235"/>
    <lineage>
        <taxon>Eukaryota</taxon>
        <taxon>Viridiplantae</taxon>
        <taxon>Streptophyta</taxon>
        <taxon>Embryophyta</taxon>
        <taxon>Tracheophyta</taxon>
        <taxon>Spermatophyta</taxon>
        <taxon>Magnoliopsida</taxon>
        <taxon>eudicotyledons</taxon>
        <taxon>Gunneridae</taxon>
        <taxon>Pentapetalae</taxon>
        <taxon>rosids</taxon>
        <taxon>malvids</taxon>
        <taxon>Sapindales</taxon>
        <taxon>Anacardiaceae</taxon>
        <taxon>Pistacia</taxon>
    </lineage>
</organism>
<evidence type="ECO:0000313" key="1">
    <source>
        <dbReference type="EMBL" id="KAJ0048259.1"/>
    </source>
</evidence>
<reference evidence="2" key="1">
    <citation type="journal article" date="2023" name="G3 (Bethesda)">
        <title>Genome assembly and association tests identify interacting loci associated with vigor, precocity, and sex in interspecific pistachio rootstocks.</title>
        <authorList>
            <person name="Palmer W."/>
            <person name="Jacygrad E."/>
            <person name="Sagayaradj S."/>
            <person name="Cavanaugh K."/>
            <person name="Han R."/>
            <person name="Bertier L."/>
            <person name="Beede B."/>
            <person name="Kafkas S."/>
            <person name="Golino D."/>
            <person name="Preece J."/>
            <person name="Michelmore R."/>
        </authorList>
    </citation>
    <scope>NUCLEOTIDE SEQUENCE [LARGE SCALE GENOMIC DNA]</scope>
</reference>
<name>A0ACC0ZCD9_9ROSI</name>
<evidence type="ECO:0000313" key="2">
    <source>
        <dbReference type="Proteomes" id="UP001163603"/>
    </source>
</evidence>
<keyword evidence="2" id="KW-1185">Reference proteome</keyword>
<dbReference type="Proteomes" id="UP001163603">
    <property type="component" value="Chromosome 2"/>
</dbReference>